<name>A0ACC2KCB4_PERAE</name>
<dbReference type="EMBL" id="CM056812">
    <property type="protein sequence ID" value="KAJ8618780.1"/>
    <property type="molecule type" value="Genomic_DNA"/>
</dbReference>
<proteinExistence type="predicted"/>
<accession>A0ACC2KCB4</accession>
<sequence length="380" mass="42221">MDSPNSALSDHSSSIRPAWKRVPTGTPIPVMGDESWPSLTGPSNSSVQETSLSPSLSSAPMSCPSSVSDSDSEKVVVELPTVSSPVISDSASASMASTSSVPVSENGDVGCPVQSPNPSPQPQTTQNRNPNPQLRRNFRGNRLQNKNRRYYHHGGFNHSNGNMGFVPRPFNHYLNRPPGMMNGPGSFLPPPPPPPPPYFPPSNLQSIPDYGVYYNPYFHDVYAPPHHATYLAPDVMNGVSMYLQPQPSPPVAIYMQQDHVELCNALRKQIEYYFSHDNLLKDYYLRRKMDEQGWVSIQMIADFNRVKAITQDMYVILEALRPSTIIEVQGDKIRRRGDWMVWILTSDSSSTTRPTMDALATRIQSMQLGKGSRTVSRTSK</sequence>
<dbReference type="Proteomes" id="UP001234297">
    <property type="component" value="Chromosome 4"/>
</dbReference>
<protein>
    <submittedName>
        <fullName evidence="1">Uncharacterized protein</fullName>
    </submittedName>
</protein>
<gene>
    <name evidence="1" type="ORF">MRB53_014966</name>
</gene>
<organism evidence="1 2">
    <name type="scientific">Persea americana</name>
    <name type="common">Avocado</name>
    <dbReference type="NCBI Taxonomy" id="3435"/>
    <lineage>
        <taxon>Eukaryota</taxon>
        <taxon>Viridiplantae</taxon>
        <taxon>Streptophyta</taxon>
        <taxon>Embryophyta</taxon>
        <taxon>Tracheophyta</taxon>
        <taxon>Spermatophyta</taxon>
        <taxon>Magnoliopsida</taxon>
        <taxon>Magnoliidae</taxon>
        <taxon>Laurales</taxon>
        <taxon>Lauraceae</taxon>
        <taxon>Persea</taxon>
    </lineage>
</organism>
<evidence type="ECO:0000313" key="2">
    <source>
        <dbReference type="Proteomes" id="UP001234297"/>
    </source>
</evidence>
<keyword evidence="2" id="KW-1185">Reference proteome</keyword>
<reference evidence="1 2" key="1">
    <citation type="journal article" date="2022" name="Hortic Res">
        <title>A haplotype resolved chromosomal level avocado genome allows analysis of novel avocado genes.</title>
        <authorList>
            <person name="Nath O."/>
            <person name="Fletcher S.J."/>
            <person name="Hayward A."/>
            <person name="Shaw L.M."/>
            <person name="Masouleh A.K."/>
            <person name="Furtado A."/>
            <person name="Henry R.J."/>
            <person name="Mitter N."/>
        </authorList>
    </citation>
    <scope>NUCLEOTIDE SEQUENCE [LARGE SCALE GENOMIC DNA]</scope>
    <source>
        <strain evidence="2">cv. Hass</strain>
    </source>
</reference>
<evidence type="ECO:0000313" key="1">
    <source>
        <dbReference type="EMBL" id="KAJ8618780.1"/>
    </source>
</evidence>
<comment type="caution">
    <text evidence="1">The sequence shown here is derived from an EMBL/GenBank/DDBJ whole genome shotgun (WGS) entry which is preliminary data.</text>
</comment>